<evidence type="ECO:0000256" key="4">
    <source>
        <dbReference type="PROSITE-ProRule" id="PRU00339"/>
    </source>
</evidence>
<feature type="region of interest" description="Disordered" evidence="6">
    <location>
        <begin position="226"/>
        <end position="245"/>
    </location>
</feature>
<dbReference type="PANTHER" id="PTHR46035:SF1">
    <property type="entry name" value="TETRATRICOPEPTIDE REPEAT PROTEIN 4"/>
    <property type="match status" value="1"/>
</dbReference>
<evidence type="ECO:0000313" key="9">
    <source>
        <dbReference type="Proteomes" id="UP001212841"/>
    </source>
</evidence>
<dbReference type="Pfam" id="PF18972">
    <property type="entry name" value="Wheel"/>
    <property type="match status" value="1"/>
</dbReference>
<evidence type="ECO:0000256" key="3">
    <source>
        <dbReference type="ARBA" id="ARBA00023602"/>
    </source>
</evidence>
<dbReference type="InterPro" id="IPR019734">
    <property type="entry name" value="TPR_rpt"/>
</dbReference>
<comment type="caution">
    <text evidence="8">The sequence shown here is derived from an EMBL/GenBank/DDBJ whole genome shotgun (WGS) entry which is preliminary data.</text>
</comment>
<evidence type="ECO:0000313" key="8">
    <source>
        <dbReference type="EMBL" id="KAJ3043836.1"/>
    </source>
</evidence>
<dbReference type="SUPFAM" id="SSF48452">
    <property type="entry name" value="TPR-like"/>
    <property type="match status" value="1"/>
</dbReference>
<evidence type="ECO:0000256" key="5">
    <source>
        <dbReference type="SAM" id="Coils"/>
    </source>
</evidence>
<dbReference type="GO" id="GO:0030544">
    <property type="term" value="F:Hsp70 protein binding"/>
    <property type="evidence" value="ECO:0007669"/>
    <property type="project" value="TreeGrafter"/>
</dbReference>
<dbReference type="GO" id="GO:0006457">
    <property type="term" value="P:protein folding"/>
    <property type="evidence" value="ECO:0007669"/>
    <property type="project" value="TreeGrafter"/>
</dbReference>
<protein>
    <submittedName>
        <fullName evidence="8">40S ribosomal protein</fullName>
    </submittedName>
</protein>
<evidence type="ECO:0000256" key="2">
    <source>
        <dbReference type="ARBA" id="ARBA00022803"/>
    </source>
</evidence>
<sequence length="388" mass="44016">MPTIQELVENYTPPVAGPVQKDPEALMKEIMNTPLFMDRLPTAEDAEENETLAAIQSLVYDGNPDEIATNFKNQGNDCYKQKDYRNAIQYYNKGLQAKSDNRILNATLLCNRAAVNLDLGNYRKVLTDCAAALRLDLSNIKAFFRSTKALLALDRVDEALDCCDLGLSREPNNKALQSLRVSIVKRKQEMEEMEVKRKQKEEKRREEEEKLAETIKARGVRLVTFKRPTNDDSDTEEPSLSKPSYINQNLDPSHRVTLTPSGLLTWPVSFIYPEHSQSDLIAAFAEDSTFGDHIDFMFGEDQQRPSWDKEGVYTPGRLEVYVETTPTEVGEDVKLLRVGRDLRLAEVLALPKVAVVDGVARFYLVPRGTEFAKRFRRRYKSKSGAKGK</sequence>
<dbReference type="CDD" id="cd21380">
    <property type="entry name" value="CTWD_Cns1"/>
    <property type="match status" value="1"/>
</dbReference>
<organism evidence="8 9">
    <name type="scientific">Rhizophlyctis rosea</name>
    <dbReference type="NCBI Taxonomy" id="64517"/>
    <lineage>
        <taxon>Eukaryota</taxon>
        <taxon>Fungi</taxon>
        <taxon>Fungi incertae sedis</taxon>
        <taxon>Chytridiomycota</taxon>
        <taxon>Chytridiomycota incertae sedis</taxon>
        <taxon>Chytridiomycetes</taxon>
        <taxon>Rhizophlyctidales</taxon>
        <taxon>Rhizophlyctidaceae</taxon>
        <taxon>Rhizophlyctis</taxon>
    </lineage>
</organism>
<keyword evidence="1" id="KW-0677">Repeat</keyword>
<evidence type="ECO:0000259" key="7">
    <source>
        <dbReference type="Pfam" id="PF18972"/>
    </source>
</evidence>
<dbReference type="Proteomes" id="UP001212841">
    <property type="component" value="Unassembled WGS sequence"/>
</dbReference>
<dbReference type="InterPro" id="IPR011990">
    <property type="entry name" value="TPR-like_helical_dom_sf"/>
</dbReference>
<dbReference type="EMBL" id="JADGJD010001335">
    <property type="protein sequence ID" value="KAJ3043836.1"/>
    <property type="molecule type" value="Genomic_DNA"/>
</dbReference>
<dbReference type="GO" id="GO:0005840">
    <property type="term" value="C:ribosome"/>
    <property type="evidence" value="ECO:0007669"/>
    <property type="project" value="UniProtKB-KW"/>
</dbReference>
<dbReference type="PANTHER" id="PTHR46035">
    <property type="entry name" value="TETRATRICOPEPTIDE REPEAT PROTEIN 4"/>
    <property type="match status" value="1"/>
</dbReference>
<evidence type="ECO:0000256" key="1">
    <source>
        <dbReference type="ARBA" id="ARBA00022737"/>
    </source>
</evidence>
<accession>A0AAD5S5U2</accession>
<reference evidence="8" key="1">
    <citation type="submission" date="2020-05" db="EMBL/GenBank/DDBJ databases">
        <title>Phylogenomic resolution of chytrid fungi.</title>
        <authorList>
            <person name="Stajich J.E."/>
            <person name="Amses K."/>
            <person name="Simmons R."/>
            <person name="Seto K."/>
            <person name="Myers J."/>
            <person name="Bonds A."/>
            <person name="Quandt C.A."/>
            <person name="Barry K."/>
            <person name="Liu P."/>
            <person name="Grigoriev I."/>
            <person name="Longcore J.E."/>
            <person name="James T.Y."/>
        </authorList>
    </citation>
    <scope>NUCLEOTIDE SEQUENCE</scope>
    <source>
        <strain evidence="8">JEL0318</strain>
    </source>
</reference>
<evidence type="ECO:0000256" key="6">
    <source>
        <dbReference type="SAM" id="MobiDB-lite"/>
    </source>
</evidence>
<proteinExistence type="inferred from homology"/>
<dbReference type="InterPro" id="IPR044059">
    <property type="entry name" value="Csn1/TTC4_wheel"/>
</dbReference>
<feature type="repeat" description="TPR" evidence="4">
    <location>
        <begin position="68"/>
        <end position="101"/>
    </location>
</feature>
<dbReference type="AlphaFoldDB" id="A0AAD5S5U2"/>
<keyword evidence="9" id="KW-1185">Reference proteome</keyword>
<dbReference type="GO" id="GO:0051879">
    <property type="term" value="F:Hsp90 protein binding"/>
    <property type="evidence" value="ECO:0007669"/>
    <property type="project" value="InterPro"/>
</dbReference>
<dbReference type="PROSITE" id="PS50005">
    <property type="entry name" value="TPR"/>
    <property type="match status" value="1"/>
</dbReference>
<feature type="coiled-coil region" evidence="5">
    <location>
        <begin position="176"/>
        <end position="218"/>
    </location>
</feature>
<feature type="domain" description="Cns1/TTC4 wheel" evidence="7">
    <location>
        <begin position="262"/>
        <end position="370"/>
    </location>
</feature>
<keyword evidence="8" id="KW-0689">Ribosomal protein</keyword>
<gene>
    <name evidence="8" type="primary">RPS7_1</name>
    <name evidence="8" type="ORF">HK097_001656</name>
</gene>
<comment type="similarity">
    <text evidence="3">Belongs to the TTC4 family.</text>
</comment>
<keyword evidence="5" id="KW-0175">Coiled coil</keyword>
<dbReference type="GO" id="GO:0005634">
    <property type="term" value="C:nucleus"/>
    <property type="evidence" value="ECO:0007669"/>
    <property type="project" value="TreeGrafter"/>
</dbReference>
<dbReference type="SMART" id="SM00028">
    <property type="entry name" value="TPR"/>
    <property type="match status" value="3"/>
</dbReference>
<dbReference type="GO" id="GO:0005829">
    <property type="term" value="C:cytosol"/>
    <property type="evidence" value="ECO:0007669"/>
    <property type="project" value="TreeGrafter"/>
</dbReference>
<name>A0AAD5S5U2_9FUNG</name>
<dbReference type="Gene3D" id="1.25.40.10">
    <property type="entry name" value="Tetratricopeptide repeat domain"/>
    <property type="match status" value="1"/>
</dbReference>
<keyword evidence="2 4" id="KW-0802">TPR repeat</keyword>
<keyword evidence="8" id="KW-0687">Ribonucleoprotein</keyword>